<feature type="non-terminal residue" evidence="2">
    <location>
        <position position="119"/>
    </location>
</feature>
<gene>
    <name evidence="2" type="ORF">g.50452</name>
</gene>
<feature type="region of interest" description="Disordered" evidence="1">
    <location>
        <begin position="1"/>
        <end position="25"/>
    </location>
</feature>
<protein>
    <submittedName>
        <fullName evidence="2">Uncharacterized protein</fullName>
    </submittedName>
</protein>
<organism evidence="2">
    <name type="scientific">Cuerna arida</name>
    <dbReference type="NCBI Taxonomy" id="1464854"/>
    <lineage>
        <taxon>Eukaryota</taxon>
        <taxon>Metazoa</taxon>
        <taxon>Ecdysozoa</taxon>
        <taxon>Arthropoda</taxon>
        <taxon>Hexapoda</taxon>
        <taxon>Insecta</taxon>
        <taxon>Pterygota</taxon>
        <taxon>Neoptera</taxon>
        <taxon>Paraneoptera</taxon>
        <taxon>Hemiptera</taxon>
        <taxon>Auchenorrhyncha</taxon>
        <taxon>Membracoidea</taxon>
        <taxon>Cicadellidae</taxon>
        <taxon>Cicadellinae</taxon>
        <taxon>Proconiini</taxon>
        <taxon>Cuerna</taxon>
    </lineage>
</organism>
<feature type="non-terminal residue" evidence="2">
    <location>
        <position position="1"/>
    </location>
</feature>
<reference evidence="2" key="1">
    <citation type="submission" date="2015-11" db="EMBL/GenBank/DDBJ databases">
        <title>De novo transcriptome assembly of four potential Pierce s Disease insect vectors from Arizona vineyards.</title>
        <authorList>
            <person name="Tassone E.E."/>
        </authorList>
    </citation>
    <scope>NUCLEOTIDE SEQUENCE</scope>
</reference>
<accession>A0A1B6GU75</accession>
<dbReference type="EMBL" id="GECZ01003798">
    <property type="protein sequence ID" value="JAS65971.1"/>
    <property type="molecule type" value="Transcribed_RNA"/>
</dbReference>
<sequence>AGVRKNMKKESEFTVASSKKSSTLNSVTKIKRASNKIVRKGQINYEILEGEKSPNKAGVRKNMKKESEFTVASSKKSSTLNSVTKIKRASNKIVRKGQINYEILEGEKSPNKAGVRKNM</sequence>
<evidence type="ECO:0000313" key="2">
    <source>
        <dbReference type="EMBL" id="JAS65971.1"/>
    </source>
</evidence>
<feature type="compositionally biased region" description="Polar residues" evidence="1">
    <location>
        <begin position="14"/>
        <end position="25"/>
    </location>
</feature>
<evidence type="ECO:0000256" key="1">
    <source>
        <dbReference type="SAM" id="MobiDB-lite"/>
    </source>
</evidence>
<proteinExistence type="predicted"/>
<name>A0A1B6GU75_9HEMI</name>
<dbReference type="AlphaFoldDB" id="A0A1B6GU75"/>